<dbReference type="PANTHER" id="PTHR11501:SF16">
    <property type="entry name" value="MICROTUBULE-ASSOCIATED PROTEIN 4"/>
    <property type="match status" value="1"/>
</dbReference>
<dbReference type="GO" id="GO:0031175">
    <property type="term" value="P:neuron projection development"/>
    <property type="evidence" value="ECO:0007669"/>
    <property type="project" value="TreeGrafter"/>
</dbReference>
<feature type="region of interest" description="Disordered" evidence="1">
    <location>
        <begin position="1"/>
        <end position="23"/>
    </location>
</feature>
<evidence type="ECO:0000256" key="1">
    <source>
        <dbReference type="SAM" id="MobiDB-lite"/>
    </source>
</evidence>
<sequence>MADLEHNLSLADALTEPPPQIEEEVKRDFIATLEAEKFDDVIGETVGKTDYVPLLDDDDPKAGNQEAKTKPHADNVPAERKCCITAGDARKWGAEWGVLVPAGSRLRPGHVTWERCCGIRWGGSALASCAFCCSGKEG</sequence>
<dbReference type="GO" id="GO:0008017">
    <property type="term" value="F:microtubule binding"/>
    <property type="evidence" value="ECO:0007669"/>
    <property type="project" value="InterPro"/>
</dbReference>
<dbReference type="Proteomes" id="UP000694545">
    <property type="component" value="Unplaced"/>
</dbReference>
<evidence type="ECO:0000313" key="2">
    <source>
        <dbReference type="Ensembl" id="ENSVKKP00000012526.1"/>
    </source>
</evidence>
<evidence type="ECO:0000313" key="3">
    <source>
        <dbReference type="Proteomes" id="UP000694545"/>
    </source>
</evidence>
<dbReference type="AlphaFoldDB" id="A0A8D2JHR5"/>
<evidence type="ECO:0008006" key="4">
    <source>
        <dbReference type="Google" id="ProtNLM"/>
    </source>
</evidence>
<reference evidence="2" key="1">
    <citation type="submission" date="2025-08" db="UniProtKB">
        <authorList>
            <consortium name="Ensembl"/>
        </authorList>
    </citation>
    <scope>IDENTIFICATION</scope>
</reference>
<protein>
    <recommendedName>
        <fullName evidence="4">Microtubule associated protein 4</fullName>
    </recommendedName>
</protein>
<dbReference type="GO" id="GO:0043005">
    <property type="term" value="C:neuron projection"/>
    <property type="evidence" value="ECO:0007669"/>
    <property type="project" value="TreeGrafter"/>
</dbReference>
<dbReference type="PANTHER" id="PTHR11501">
    <property type="entry name" value="MICROTUBULE-ASSOCIATED PROTEIN"/>
    <property type="match status" value="1"/>
</dbReference>
<proteinExistence type="predicted"/>
<reference evidence="2" key="2">
    <citation type="submission" date="2025-09" db="UniProtKB">
        <authorList>
            <consortium name="Ensembl"/>
        </authorList>
    </citation>
    <scope>IDENTIFICATION</scope>
</reference>
<feature type="region of interest" description="Disordered" evidence="1">
    <location>
        <begin position="53"/>
        <end position="74"/>
    </location>
</feature>
<name>A0A8D2JHR5_VARKO</name>
<dbReference type="InterPro" id="IPR027324">
    <property type="entry name" value="MAP2/MAP4/Tau"/>
</dbReference>
<accession>A0A8D2JHR5</accession>
<keyword evidence="3" id="KW-1185">Reference proteome</keyword>
<dbReference type="GO" id="GO:0000226">
    <property type="term" value="P:microtubule cytoskeleton organization"/>
    <property type="evidence" value="ECO:0007669"/>
    <property type="project" value="TreeGrafter"/>
</dbReference>
<dbReference type="Ensembl" id="ENSVKKT00000012826.1">
    <property type="protein sequence ID" value="ENSVKKP00000012526.1"/>
    <property type="gene ID" value="ENSVKKG00000008710.1"/>
</dbReference>
<organism evidence="2 3">
    <name type="scientific">Varanus komodoensis</name>
    <name type="common">Komodo dragon</name>
    <dbReference type="NCBI Taxonomy" id="61221"/>
    <lineage>
        <taxon>Eukaryota</taxon>
        <taxon>Metazoa</taxon>
        <taxon>Chordata</taxon>
        <taxon>Craniata</taxon>
        <taxon>Vertebrata</taxon>
        <taxon>Euteleostomi</taxon>
        <taxon>Lepidosauria</taxon>
        <taxon>Squamata</taxon>
        <taxon>Bifurcata</taxon>
        <taxon>Unidentata</taxon>
        <taxon>Episquamata</taxon>
        <taxon>Toxicofera</taxon>
        <taxon>Anguimorpha</taxon>
        <taxon>Paleoanguimorpha</taxon>
        <taxon>Varanoidea</taxon>
        <taxon>Varanidae</taxon>
        <taxon>Varanus</taxon>
    </lineage>
</organism>